<accession>A0A937XCI8</accession>
<name>A0A937XCI8_UNCEI</name>
<dbReference type="EMBL" id="VGIY01000120">
    <property type="protein sequence ID" value="MBM3317413.1"/>
    <property type="molecule type" value="Genomic_DNA"/>
</dbReference>
<evidence type="ECO:0000313" key="3">
    <source>
        <dbReference type="Proteomes" id="UP000748308"/>
    </source>
</evidence>
<gene>
    <name evidence="2" type="ORF">FJY75_06130</name>
</gene>
<feature type="signal peptide" evidence="1">
    <location>
        <begin position="1"/>
        <end position="33"/>
    </location>
</feature>
<sequence length="332" mass="34200">MRASHARCAPLPAGAAPAILALLLAAAVCTAHADEALPGQSRAQASVTLVIQAPAPTKPPREYVIADIPGGGGGWDGGTQYFFSLPPDLPVTGAIAEVIEARGPDGAPEEGRLWIRASEAEGPFARLDRAVALDARSGPTDQGDGVALEFAFRTGWLDPAGRYTLLVALRPLEATGAGGIGESAAAVPADVAAGEAQFVRLLADVPELISVSLSRRELEFVLAEGAGDRSTVCDLRITVSTNARKWDVRCAAEPVLTPAGEVVAPERLEWARDAVGGWPAARGPLSGETIILAGDRPVEGLEVPLRLTLRPLPGDGPGTYRGKVSVVGVTGA</sequence>
<reference evidence="2" key="1">
    <citation type="submission" date="2019-03" db="EMBL/GenBank/DDBJ databases">
        <title>Lake Tanganyika Metagenome-Assembled Genomes (MAGs).</title>
        <authorList>
            <person name="Tran P."/>
        </authorList>
    </citation>
    <scope>NUCLEOTIDE SEQUENCE</scope>
    <source>
        <strain evidence="2">M_DeepCast_400m_m2_100</strain>
    </source>
</reference>
<keyword evidence="1" id="KW-0732">Signal</keyword>
<evidence type="ECO:0000313" key="2">
    <source>
        <dbReference type="EMBL" id="MBM3317413.1"/>
    </source>
</evidence>
<protein>
    <submittedName>
        <fullName evidence="2">Uncharacterized protein</fullName>
    </submittedName>
</protein>
<proteinExistence type="predicted"/>
<organism evidence="2 3">
    <name type="scientific">Eiseniibacteriota bacterium</name>
    <dbReference type="NCBI Taxonomy" id="2212470"/>
    <lineage>
        <taxon>Bacteria</taxon>
        <taxon>Candidatus Eiseniibacteriota</taxon>
    </lineage>
</organism>
<feature type="chain" id="PRO_5037068314" evidence="1">
    <location>
        <begin position="34"/>
        <end position="332"/>
    </location>
</feature>
<dbReference type="Proteomes" id="UP000748308">
    <property type="component" value="Unassembled WGS sequence"/>
</dbReference>
<evidence type="ECO:0000256" key="1">
    <source>
        <dbReference type="SAM" id="SignalP"/>
    </source>
</evidence>
<comment type="caution">
    <text evidence="2">The sequence shown here is derived from an EMBL/GenBank/DDBJ whole genome shotgun (WGS) entry which is preliminary data.</text>
</comment>
<dbReference type="AlphaFoldDB" id="A0A937XCI8"/>